<organism evidence="1 2">
    <name type="scientific">Antrihabitans spumae</name>
    <dbReference type="NCBI Taxonomy" id="3373370"/>
    <lineage>
        <taxon>Bacteria</taxon>
        <taxon>Bacillati</taxon>
        <taxon>Actinomycetota</taxon>
        <taxon>Actinomycetes</taxon>
        <taxon>Mycobacteriales</taxon>
        <taxon>Nocardiaceae</taxon>
        <taxon>Antrihabitans</taxon>
    </lineage>
</organism>
<accession>A0ABW7JXU7</accession>
<dbReference type="RefSeq" id="WP_395117752.1">
    <property type="nucleotide sequence ID" value="NZ_JBIMSO010000071.1"/>
</dbReference>
<evidence type="ECO:0000313" key="2">
    <source>
        <dbReference type="Proteomes" id="UP001609175"/>
    </source>
</evidence>
<gene>
    <name evidence="1" type="ORF">ACHIPZ_24540</name>
</gene>
<evidence type="ECO:0000313" key="1">
    <source>
        <dbReference type="EMBL" id="MFH5211349.1"/>
    </source>
</evidence>
<evidence type="ECO:0008006" key="3">
    <source>
        <dbReference type="Google" id="ProtNLM"/>
    </source>
</evidence>
<dbReference type="SUPFAM" id="SSF69318">
    <property type="entry name" value="Integrin alpha N-terminal domain"/>
    <property type="match status" value="1"/>
</dbReference>
<protein>
    <recommendedName>
        <fullName evidence="3">Pullulanase</fullName>
    </recommendedName>
</protein>
<reference evidence="1 2" key="1">
    <citation type="submission" date="2024-10" db="EMBL/GenBank/DDBJ databases">
        <authorList>
            <person name="Riesco R."/>
        </authorList>
    </citation>
    <scope>NUCLEOTIDE SEQUENCE [LARGE SCALE GENOMIC DNA]</scope>
    <source>
        <strain evidence="1 2">NCIMB 15449</strain>
    </source>
</reference>
<proteinExistence type="predicted"/>
<dbReference type="InterPro" id="IPR028994">
    <property type="entry name" value="Integrin_alpha_N"/>
</dbReference>
<sequence>MARIQVGMGGFEYSFGTGAAEPTLWSSSADLDLGSTGALDAISLDFDGDGRTDDAMWDSDADGVADRSVLDLDDDGTLDAYFADPSGTGVWNQQVPGPGSVLPDMHSAVPGVDDALDTDGDGRFDTLVLPDATVTDTDGDGYLDAVKFT</sequence>
<comment type="caution">
    <text evidence="1">The sequence shown here is derived from an EMBL/GenBank/DDBJ whole genome shotgun (WGS) entry which is preliminary data.</text>
</comment>
<dbReference type="EMBL" id="JBIMSO010000071">
    <property type="protein sequence ID" value="MFH5211349.1"/>
    <property type="molecule type" value="Genomic_DNA"/>
</dbReference>
<dbReference type="Proteomes" id="UP001609175">
    <property type="component" value="Unassembled WGS sequence"/>
</dbReference>
<name>A0ABW7JXU7_9NOCA</name>